<dbReference type="GO" id="GO:0006744">
    <property type="term" value="P:ubiquinone biosynthetic process"/>
    <property type="evidence" value="ECO:0007669"/>
    <property type="project" value="UniProtKB-UniRule"/>
</dbReference>
<protein>
    <recommendedName>
        <fullName evidence="9">4-hydroxybenzoate polyprenyltransferase, mitochondrial</fullName>
        <shortName evidence="9">4-HB polyprenyltransferase</shortName>
        <ecNumber evidence="9">2.5.1.39</ecNumber>
    </recommendedName>
    <alternativeName>
        <fullName evidence="9">4-hydroxybenzoate hexaprenyltransferase</fullName>
    </alternativeName>
    <alternativeName>
        <fullName evidence="9">Para-hydroxybenzoate--polyprenyltransferase</fullName>
        <shortName evidence="9">PHB:PPT</shortName>
        <shortName evidence="9">PHB:polyprenyltransferase</shortName>
    </alternativeName>
</protein>
<dbReference type="PANTHER" id="PTHR11048">
    <property type="entry name" value="PRENYLTRANSFERASES"/>
    <property type="match status" value="1"/>
</dbReference>
<keyword evidence="9" id="KW-0831">Ubiquinone biosynthesis</keyword>
<comment type="cofactor">
    <cofactor evidence="1 9">
        <name>Mg(2+)</name>
        <dbReference type="ChEBI" id="CHEBI:18420"/>
    </cofactor>
</comment>
<comment type="function">
    <text evidence="9">Catalyzes the prenylation of para-hydroxybenzoate (PHB) with an all-trans polyprenyl group. Mediates the second step in the final reaction sequence of coenzyme Q (CoQ) biosynthesis, which is the condensation of the polyisoprenoid side chain with PHB, generating the first membrane-bound Q intermediate.</text>
</comment>
<comment type="catalytic activity">
    <reaction evidence="9">
        <text>an all-trans-polyprenyl diphosphate + 4-hydroxybenzoate = a 4-hydroxy-3-(all-trans-polyprenyl)benzoate + diphosphate</text>
        <dbReference type="Rhea" id="RHEA:44504"/>
        <dbReference type="Rhea" id="RHEA-COMP:9514"/>
        <dbReference type="Rhea" id="RHEA-COMP:9564"/>
        <dbReference type="ChEBI" id="CHEBI:17879"/>
        <dbReference type="ChEBI" id="CHEBI:33019"/>
        <dbReference type="ChEBI" id="CHEBI:58914"/>
        <dbReference type="ChEBI" id="CHEBI:78396"/>
        <dbReference type="EC" id="2.5.1.39"/>
    </reaction>
</comment>
<dbReference type="InterPro" id="IPR006370">
    <property type="entry name" value="HB_polyprenyltransferase-like"/>
</dbReference>
<dbReference type="Gene3D" id="1.10.357.140">
    <property type="entry name" value="UbiA prenyltransferase"/>
    <property type="match status" value="1"/>
</dbReference>
<comment type="pathway">
    <text evidence="3">Secondary metabolite biosynthesis.</text>
</comment>
<dbReference type="GO" id="GO:0008412">
    <property type="term" value="F:4-hydroxybenzoate polyprenyltransferase activity"/>
    <property type="evidence" value="ECO:0007669"/>
    <property type="project" value="UniProtKB-EC"/>
</dbReference>
<keyword evidence="8 9" id="KW-0472">Membrane</keyword>
<dbReference type="FunFam" id="1.20.120.1780:FF:000001">
    <property type="entry name" value="4-hydroxybenzoate octaprenyltransferase"/>
    <property type="match status" value="1"/>
</dbReference>
<evidence type="ECO:0000256" key="8">
    <source>
        <dbReference type="ARBA" id="ARBA00023136"/>
    </source>
</evidence>
<dbReference type="Pfam" id="PF01040">
    <property type="entry name" value="UbiA"/>
    <property type="match status" value="1"/>
</dbReference>
<keyword evidence="9" id="KW-0496">Mitochondrion</keyword>
<reference evidence="11 12" key="1">
    <citation type="submission" date="2017-04" db="EMBL/GenBank/DDBJ databases">
        <title>Draft genome of the yeast Clavispora lusitaniae type strain CBS 6936.</title>
        <authorList>
            <person name="Durrens P."/>
            <person name="Klopp C."/>
            <person name="Biteau N."/>
            <person name="Fitton-Ouhabi V."/>
            <person name="Dementhon K."/>
            <person name="Accoceberry I."/>
            <person name="Sherman D.J."/>
            <person name="Noel T."/>
        </authorList>
    </citation>
    <scope>NUCLEOTIDE SEQUENCE [LARGE SCALE GENOMIC DNA]</scope>
    <source>
        <strain evidence="11 12">CBS 6936</strain>
    </source>
</reference>
<name>A0AA91Q3S3_CLALS</name>
<dbReference type="HAMAP" id="MF_01635">
    <property type="entry name" value="UbiA"/>
    <property type="match status" value="1"/>
</dbReference>
<dbReference type="InterPro" id="IPR000537">
    <property type="entry name" value="UbiA_prenyltransferase"/>
</dbReference>
<dbReference type="GO" id="GO:0005743">
    <property type="term" value="C:mitochondrial inner membrane"/>
    <property type="evidence" value="ECO:0007669"/>
    <property type="project" value="UniProtKB-SubCell"/>
</dbReference>
<feature type="transmembrane region" description="Helical" evidence="9">
    <location>
        <begin position="241"/>
        <end position="266"/>
    </location>
</feature>
<feature type="transmembrane region" description="Helical" evidence="9">
    <location>
        <begin position="321"/>
        <end position="345"/>
    </location>
</feature>
<dbReference type="KEGG" id="clus:A9F13_02g00286"/>
<evidence type="ECO:0000313" key="12">
    <source>
        <dbReference type="Proteomes" id="UP000195602"/>
    </source>
</evidence>
<evidence type="ECO:0000256" key="10">
    <source>
        <dbReference type="SAM" id="MobiDB-lite"/>
    </source>
</evidence>
<feature type="transmembrane region" description="Helical" evidence="9">
    <location>
        <begin position="141"/>
        <end position="167"/>
    </location>
</feature>
<keyword evidence="7 9" id="KW-1133">Transmembrane helix</keyword>
<evidence type="ECO:0000313" key="11">
    <source>
        <dbReference type="EMBL" id="OVF10242.1"/>
    </source>
</evidence>
<dbReference type="Gene3D" id="1.20.120.1780">
    <property type="entry name" value="UbiA prenyltransferase"/>
    <property type="match status" value="1"/>
</dbReference>
<keyword evidence="9" id="KW-0414">Isoprene biosynthesis</keyword>
<dbReference type="InterPro" id="IPR039653">
    <property type="entry name" value="Prenyltransferase"/>
</dbReference>
<dbReference type="PANTHER" id="PTHR11048:SF28">
    <property type="entry name" value="4-HYDROXYBENZOATE POLYPRENYLTRANSFERASE, MITOCHONDRIAL"/>
    <property type="match status" value="1"/>
</dbReference>
<organism evidence="11 12">
    <name type="scientific">Clavispora lusitaniae</name>
    <name type="common">Candida lusitaniae</name>
    <dbReference type="NCBI Taxonomy" id="36911"/>
    <lineage>
        <taxon>Eukaryota</taxon>
        <taxon>Fungi</taxon>
        <taxon>Dikarya</taxon>
        <taxon>Ascomycota</taxon>
        <taxon>Saccharomycotina</taxon>
        <taxon>Pichiomycetes</taxon>
        <taxon>Metschnikowiaceae</taxon>
        <taxon>Clavispora</taxon>
    </lineage>
</organism>
<evidence type="ECO:0000256" key="7">
    <source>
        <dbReference type="ARBA" id="ARBA00022989"/>
    </source>
</evidence>
<feature type="compositionally biased region" description="Polar residues" evidence="10">
    <location>
        <begin position="45"/>
        <end position="55"/>
    </location>
</feature>
<evidence type="ECO:0000256" key="4">
    <source>
        <dbReference type="ARBA" id="ARBA00005985"/>
    </source>
</evidence>
<evidence type="ECO:0000256" key="2">
    <source>
        <dbReference type="ARBA" id="ARBA00004141"/>
    </source>
</evidence>
<dbReference type="Proteomes" id="UP000195602">
    <property type="component" value="Unassembled WGS sequence"/>
</dbReference>
<feature type="region of interest" description="Disordered" evidence="10">
    <location>
        <begin position="41"/>
        <end position="70"/>
    </location>
</feature>
<dbReference type="GO" id="GO:0008299">
    <property type="term" value="P:isoprenoid biosynthetic process"/>
    <property type="evidence" value="ECO:0007669"/>
    <property type="project" value="UniProtKB-UniRule"/>
</dbReference>
<evidence type="ECO:0000256" key="9">
    <source>
        <dbReference type="HAMAP-Rule" id="MF_03189"/>
    </source>
</evidence>
<comment type="similarity">
    <text evidence="4 9">Belongs to the UbiA prenyltransferase family.</text>
</comment>
<comment type="subcellular location">
    <subcellularLocation>
        <location evidence="2">Membrane</location>
        <topology evidence="2">Multi-pass membrane protein</topology>
    </subcellularLocation>
    <subcellularLocation>
        <location evidence="9">Mitochondrion inner membrane</location>
        <topology evidence="9">Multi-pass membrane protein</topology>
        <orientation evidence="9">Matrix side</orientation>
    </subcellularLocation>
</comment>
<dbReference type="CDD" id="cd13959">
    <property type="entry name" value="PT_UbiA_COQ2"/>
    <property type="match status" value="1"/>
</dbReference>
<comment type="pathway">
    <text evidence="9">Cofactor biosynthesis; ubiquinone biosynthesis.</text>
</comment>
<dbReference type="EMBL" id="LYUB02000002">
    <property type="protein sequence ID" value="OVF10242.1"/>
    <property type="molecule type" value="Genomic_DNA"/>
</dbReference>
<sequence>MLHLSLGPARFLASRSAFLSPARNSLRLTLSGAFSSGSRAFLHDQSGSSPQKSPKTISATVPPVSSPVSTPTKPVFSAEELEAARLARLAGLGWLSKLPEKWIPYFELMRLEKPVGTLLLLIPSFWGITMASYGITASFPVFASAIGLFSIGALVMRGAGCTINDIWDRNLDNQVARTMERPITSGRVSVPQAVTWMVAQCLVGLAILLSLPFECFYLGALSLPFVAAYPLFKRFIHYPQVVLSICFSWGCLLGFPAVGAALNLWVAGPLFLSNFLWCMIYDTIYAHQDKNYDIKAGIKSTALAWGDKTKPIMYAMGSLQVASFLTAGVMNSMGPFFYLTACWGFSRLFQQIKKVNLDDPKSCWAAFTGNIRTGEILWLGMLIDYLLKLFGFL</sequence>
<keyword evidence="9" id="KW-0999">Mitochondrion inner membrane</keyword>
<evidence type="ECO:0000256" key="1">
    <source>
        <dbReference type="ARBA" id="ARBA00001946"/>
    </source>
</evidence>
<feature type="compositionally biased region" description="Low complexity" evidence="10">
    <location>
        <begin position="56"/>
        <end position="70"/>
    </location>
</feature>
<proteinExistence type="inferred from homology"/>
<gene>
    <name evidence="9" type="primary">COQ2</name>
    <name evidence="11" type="ORF">A9F13_02g00286</name>
</gene>
<dbReference type="PROSITE" id="PS00943">
    <property type="entry name" value="UBIA"/>
    <property type="match status" value="1"/>
</dbReference>
<evidence type="ECO:0000256" key="5">
    <source>
        <dbReference type="ARBA" id="ARBA00022679"/>
    </source>
</evidence>
<evidence type="ECO:0000256" key="6">
    <source>
        <dbReference type="ARBA" id="ARBA00022692"/>
    </source>
</evidence>
<dbReference type="NCBIfam" id="TIGR01474">
    <property type="entry name" value="ubiA_proteo"/>
    <property type="match status" value="1"/>
</dbReference>
<dbReference type="FunFam" id="1.10.357.140:FF:000008">
    <property type="entry name" value="4-hydroxybenzoate octaprenyltransferase"/>
    <property type="match status" value="1"/>
</dbReference>
<dbReference type="InterPro" id="IPR044878">
    <property type="entry name" value="UbiA_sf"/>
</dbReference>
<comment type="caution">
    <text evidence="11">The sequence shown here is derived from an EMBL/GenBank/DDBJ whole genome shotgun (WGS) entry which is preliminary data.</text>
</comment>
<keyword evidence="6 9" id="KW-0812">Transmembrane</keyword>
<keyword evidence="5 9" id="KW-0808">Transferase</keyword>
<evidence type="ECO:0000256" key="3">
    <source>
        <dbReference type="ARBA" id="ARBA00005179"/>
    </source>
</evidence>
<dbReference type="EC" id="2.5.1.39" evidence="9"/>
<dbReference type="AlphaFoldDB" id="A0AA91Q3S3"/>
<dbReference type="InterPro" id="IPR030470">
    <property type="entry name" value="UbiA_prenylTrfase_CS"/>
</dbReference>
<accession>A0AA91Q3S3</accession>